<accession>A0A031JAS3</accession>
<feature type="domain" description="Cytochrome c" evidence="8">
    <location>
        <begin position="257"/>
        <end position="338"/>
    </location>
</feature>
<evidence type="ECO:0000256" key="3">
    <source>
        <dbReference type="ARBA" id="ARBA00022723"/>
    </source>
</evidence>
<dbReference type="GO" id="GO:0020037">
    <property type="term" value="F:heme binding"/>
    <property type="evidence" value="ECO:0007669"/>
    <property type="project" value="InterPro"/>
</dbReference>
<evidence type="ECO:0000259" key="8">
    <source>
        <dbReference type="PROSITE" id="PS51007"/>
    </source>
</evidence>
<dbReference type="PANTHER" id="PTHR33751">
    <property type="entry name" value="CBB3-TYPE CYTOCHROME C OXIDASE SUBUNIT FIXP"/>
    <property type="match status" value="1"/>
</dbReference>
<evidence type="ECO:0000313" key="12">
    <source>
        <dbReference type="Proteomes" id="UP000094626"/>
    </source>
</evidence>
<keyword evidence="1" id="KW-0813">Transport</keyword>
<dbReference type="eggNOG" id="COG2010">
    <property type="taxonomic scope" value="Bacteria"/>
</dbReference>
<reference evidence="12" key="3">
    <citation type="journal article" date="2017" name="J. Biotechnol.">
        <title>Complete genome sequence of Novosphingobium resinovorum SA1, a versatile xenobiotic-degrading bacterium capable of utilizing sulfanilic acid.</title>
        <authorList>
            <person name="Hegedus B."/>
            <person name="Kos P.B."/>
            <person name="Balint B."/>
            <person name="Maroti G."/>
            <person name="Gan H.M."/>
            <person name="Perei K."/>
            <person name="Rakhely G."/>
        </authorList>
    </citation>
    <scope>NUCLEOTIDE SEQUENCE [LARGE SCALE GENOMIC DNA]</scope>
    <source>
        <strain evidence="12">SA1</strain>
    </source>
</reference>
<evidence type="ECO:0000256" key="7">
    <source>
        <dbReference type="SAM" id="SignalP"/>
    </source>
</evidence>
<reference evidence="10 11" key="1">
    <citation type="submission" date="2014-03" db="EMBL/GenBank/DDBJ databases">
        <title>Whole genome sequence of Novosphingobium resinovorum KF1.</title>
        <authorList>
            <person name="Gan H.M."/>
            <person name="Gan H.Y."/>
            <person name="Chew T.H."/>
            <person name="Savka M.A."/>
        </authorList>
    </citation>
    <scope>NUCLEOTIDE SEQUENCE [LARGE SCALE GENOMIC DNA]</scope>
    <source>
        <strain evidence="10 11">KF1</strain>
    </source>
</reference>
<keyword evidence="4" id="KW-0249">Electron transport</keyword>
<keyword evidence="3 6" id="KW-0479">Metal-binding</keyword>
<dbReference type="Pfam" id="PF13442">
    <property type="entry name" value="Cytochrome_CBB3"/>
    <property type="match status" value="1"/>
</dbReference>
<name>A0A031JAS3_9SPHN</name>
<dbReference type="KEGG" id="nre:BES08_17885"/>
<evidence type="ECO:0000256" key="5">
    <source>
        <dbReference type="ARBA" id="ARBA00023004"/>
    </source>
</evidence>
<dbReference type="SUPFAM" id="SSF46626">
    <property type="entry name" value="Cytochrome c"/>
    <property type="match status" value="3"/>
</dbReference>
<dbReference type="Gene3D" id="1.10.760.10">
    <property type="entry name" value="Cytochrome c-like domain"/>
    <property type="match status" value="3"/>
</dbReference>
<keyword evidence="2 6" id="KW-0349">Heme</keyword>
<dbReference type="EMBL" id="CP017076">
    <property type="protein sequence ID" value="AOR78796.1"/>
    <property type="molecule type" value="Genomic_DNA"/>
</dbReference>
<keyword evidence="12" id="KW-1185">Reference proteome</keyword>
<dbReference type="PANTHER" id="PTHR33751:SF9">
    <property type="entry name" value="CYTOCHROME C4"/>
    <property type="match status" value="1"/>
</dbReference>
<feature type="domain" description="Cytochrome c" evidence="8">
    <location>
        <begin position="142"/>
        <end position="245"/>
    </location>
</feature>
<evidence type="ECO:0000313" key="9">
    <source>
        <dbReference type="EMBL" id="AOR78796.1"/>
    </source>
</evidence>
<evidence type="ECO:0000313" key="11">
    <source>
        <dbReference type="Proteomes" id="UP000024329"/>
    </source>
</evidence>
<keyword evidence="7" id="KW-0732">Signal</keyword>
<keyword evidence="9" id="KW-0614">Plasmid</keyword>
<protein>
    <submittedName>
        <fullName evidence="9 10">Cytochrome C</fullName>
    </submittedName>
</protein>
<proteinExistence type="predicted"/>
<dbReference type="InterPro" id="IPR036909">
    <property type="entry name" value="Cyt_c-like_dom_sf"/>
</dbReference>
<feature type="signal peptide" evidence="7">
    <location>
        <begin position="1"/>
        <end position="26"/>
    </location>
</feature>
<dbReference type="Proteomes" id="UP000094626">
    <property type="component" value="Plasmid pSA1"/>
</dbReference>
<geneLocation type="plasmid" evidence="9 12">
    <name>pSA1</name>
</geneLocation>
<keyword evidence="5 6" id="KW-0408">Iron</keyword>
<evidence type="ECO:0000256" key="6">
    <source>
        <dbReference type="PROSITE-ProRule" id="PRU00433"/>
    </source>
</evidence>
<dbReference type="AlphaFoldDB" id="A0A031JAS3"/>
<evidence type="ECO:0000313" key="10">
    <source>
        <dbReference type="EMBL" id="EZP70338.1"/>
    </source>
</evidence>
<evidence type="ECO:0000256" key="2">
    <source>
        <dbReference type="ARBA" id="ARBA00022617"/>
    </source>
</evidence>
<evidence type="ECO:0000256" key="4">
    <source>
        <dbReference type="ARBA" id="ARBA00022982"/>
    </source>
</evidence>
<dbReference type="GO" id="GO:0009055">
    <property type="term" value="F:electron transfer activity"/>
    <property type="evidence" value="ECO:0007669"/>
    <property type="project" value="InterPro"/>
</dbReference>
<dbReference type="InterPro" id="IPR050597">
    <property type="entry name" value="Cytochrome_c_Oxidase_Subunit"/>
</dbReference>
<dbReference type="PATRIC" id="fig|158500.4.peg.5536"/>
<evidence type="ECO:0000256" key="1">
    <source>
        <dbReference type="ARBA" id="ARBA00022448"/>
    </source>
</evidence>
<gene>
    <name evidence="9" type="ORF">BES08_17885</name>
    <name evidence="10" type="ORF">BV97_05462</name>
</gene>
<dbReference type="RefSeq" id="WP_036530615.1">
    <property type="nucleotide sequence ID" value="NZ_CP017076.1"/>
</dbReference>
<sequence length="348" mass="37011">MMVKITTGRVVLALSAALTLGLGAAAAGLVPVAASTGHWKITDWFLHWTMQNSARTYSAVQTPKVIRDDTGLVSAAGHFRQSCQVCHGAPGEEPSPVMQAATPPAPNLAKTAGHYTDRELFWIIRHGVKFTGMPAWAGKSRADEIRRMVGFVRRLPTMTPRQYRALTRPIAGAPLPQCAGCHGVDGKGRAQPDIPIIAGQDAAYMLRALQAYKSGKRASAVMQTAAAGLDEAQMKAAVTYYARLPGLSHGPVTDRHAIVAKGLPEAQLPACAQCHAPGKAAPVITGQRAAYLAERLRQWRGEDTVIDAHKPQDPMAVIARRIPEEALDDLAESLAAPTGQTATGTTMP</sequence>
<dbReference type="PROSITE" id="PS51007">
    <property type="entry name" value="CYTC"/>
    <property type="match status" value="2"/>
</dbReference>
<reference evidence="9" key="2">
    <citation type="submission" date="2016-08" db="EMBL/GenBank/DDBJ databases">
        <authorList>
            <person name="Seilhamer J.J."/>
        </authorList>
    </citation>
    <scope>NUCLEOTIDE SEQUENCE [LARGE SCALE GENOMIC DNA]</scope>
    <source>
        <strain evidence="9">SA1</strain>
        <plasmid evidence="9">pSA1</plasmid>
    </source>
</reference>
<feature type="chain" id="PRO_5014496806" evidence="7">
    <location>
        <begin position="27"/>
        <end position="348"/>
    </location>
</feature>
<organism evidence="10 11">
    <name type="scientific">Novosphingobium resinovorum</name>
    <dbReference type="NCBI Taxonomy" id="158500"/>
    <lineage>
        <taxon>Bacteria</taxon>
        <taxon>Pseudomonadati</taxon>
        <taxon>Pseudomonadota</taxon>
        <taxon>Alphaproteobacteria</taxon>
        <taxon>Sphingomonadales</taxon>
        <taxon>Sphingomonadaceae</taxon>
        <taxon>Novosphingobium</taxon>
    </lineage>
</organism>
<dbReference type="GO" id="GO:0046872">
    <property type="term" value="F:metal ion binding"/>
    <property type="evidence" value="ECO:0007669"/>
    <property type="project" value="UniProtKB-KW"/>
</dbReference>
<dbReference type="eggNOG" id="COG2863">
    <property type="taxonomic scope" value="Bacteria"/>
</dbReference>
<dbReference type="Proteomes" id="UP000024329">
    <property type="component" value="Unassembled WGS sequence"/>
</dbReference>
<dbReference type="OrthoDB" id="9773456at2"/>
<dbReference type="EMBL" id="JFYZ01000068">
    <property type="protein sequence ID" value="EZP70338.1"/>
    <property type="molecule type" value="Genomic_DNA"/>
</dbReference>
<dbReference type="Pfam" id="PF00034">
    <property type="entry name" value="Cytochrom_C"/>
    <property type="match status" value="1"/>
</dbReference>
<dbReference type="InterPro" id="IPR009056">
    <property type="entry name" value="Cyt_c-like_dom"/>
</dbReference>